<dbReference type="SUPFAM" id="SSF53850">
    <property type="entry name" value="Periplasmic binding protein-like II"/>
    <property type="match status" value="1"/>
</dbReference>
<organism evidence="2 3">
    <name type="scientific">Luteipulveratus flavus</name>
    <dbReference type="NCBI Taxonomy" id="3031728"/>
    <lineage>
        <taxon>Bacteria</taxon>
        <taxon>Bacillati</taxon>
        <taxon>Actinomycetota</taxon>
        <taxon>Actinomycetes</taxon>
        <taxon>Micrococcales</taxon>
        <taxon>Dermacoccaceae</taxon>
        <taxon>Luteipulveratus</taxon>
    </lineage>
</organism>
<evidence type="ECO:0000313" key="2">
    <source>
        <dbReference type="EMBL" id="MDF8266099.1"/>
    </source>
</evidence>
<dbReference type="RefSeq" id="WP_277193328.1">
    <property type="nucleotide sequence ID" value="NZ_JAROAV010000050.1"/>
</dbReference>
<proteinExistence type="predicted"/>
<keyword evidence="3" id="KW-1185">Reference proteome</keyword>
<dbReference type="Proteomes" id="UP001528912">
    <property type="component" value="Unassembled WGS sequence"/>
</dbReference>
<dbReference type="InterPro" id="IPR050490">
    <property type="entry name" value="Bact_solute-bd_prot1"/>
</dbReference>
<reference evidence="2 3" key="1">
    <citation type="submission" date="2023-03" db="EMBL/GenBank/DDBJ databases">
        <title>YIM 133296 draft genome.</title>
        <authorList>
            <person name="Xiong L."/>
        </authorList>
    </citation>
    <scope>NUCLEOTIDE SEQUENCE [LARGE SCALE GENOMIC DNA]</scope>
    <source>
        <strain evidence="2 3">YIM 133296</strain>
    </source>
</reference>
<dbReference type="Gene3D" id="3.40.190.10">
    <property type="entry name" value="Periplasmic binding protein-like II"/>
    <property type="match status" value="2"/>
</dbReference>
<protein>
    <submittedName>
        <fullName evidence="2">Extracellular solute-binding protein</fullName>
    </submittedName>
</protein>
<feature type="chain" id="PRO_5046746690" evidence="1">
    <location>
        <begin position="33"/>
        <end position="449"/>
    </location>
</feature>
<evidence type="ECO:0000313" key="3">
    <source>
        <dbReference type="Proteomes" id="UP001528912"/>
    </source>
</evidence>
<dbReference type="PANTHER" id="PTHR43649:SF12">
    <property type="entry name" value="DIACETYLCHITOBIOSE BINDING PROTEIN DASA"/>
    <property type="match status" value="1"/>
</dbReference>
<evidence type="ECO:0000256" key="1">
    <source>
        <dbReference type="SAM" id="SignalP"/>
    </source>
</evidence>
<name>A0ABT6CB38_9MICO</name>
<dbReference type="EMBL" id="JAROAV010000050">
    <property type="protein sequence ID" value="MDF8266099.1"/>
    <property type="molecule type" value="Genomic_DNA"/>
</dbReference>
<dbReference type="Pfam" id="PF01547">
    <property type="entry name" value="SBP_bac_1"/>
    <property type="match status" value="1"/>
</dbReference>
<keyword evidence="1" id="KW-0732">Signal</keyword>
<gene>
    <name evidence="2" type="ORF">P4R38_17760</name>
</gene>
<dbReference type="InterPro" id="IPR006059">
    <property type="entry name" value="SBP"/>
</dbReference>
<comment type="caution">
    <text evidence="2">The sequence shown here is derived from an EMBL/GenBank/DDBJ whole genome shotgun (WGS) entry which is preliminary data.</text>
</comment>
<sequence length="449" mass="47154">MTEDTVGKIGSVRRGRMLAVAAAGALVLSACAPSDSGDDAGNGGTGGTGASAGAAGNATLTVWSWRVEDKAAYEKIFAAYEKKHPGVKVDFKAFKATEYNKILATGLAGSGGPDVPQVRSYGQLQTTVASGSLVPLDGKVDVSSWDANSVASAKGKSDGRLYAVPFARQTVQMFYNKRLFEKNGLQPPATWADFMKANITLRKTDVTPIAVGAKDDWTLPIVHEVLAAPRFGGKAFADAARTGKTSFTDPAWVDSVKVVGDLKQYMPKNVTGVAQTDAQTLFSSGQAAMIPGGSFDLSVLQKPDPTLQIGVFQVPPPPGSPAGSSATTPGWADGNFAVSKKSKHQAQAMELVQWMSTPEFGQMVADEIKQISAVPGVTYSDPLLKQMNDAYTKNGSPYLLLTDFRYGAPSGTDLMGKGVQQLLLGQKDAAGVSKDLDTGIKTWFKPSGS</sequence>
<dbReference type="PANTHER" id="PTHR43649">
    <property type="entry name" value="ARABINOSE-BINDING PROTEIN-RELATED"/>
    <property type="match status" value="1"/>
</dbReference>
<feature type="signal peptide" evidence="1">
    <location>
        <begin position="1"/>
        <end position="32"/>
    </location>
</feature>
<accession>A0ABT6CB38</accession>